<protein>
    <recommendedName>
        <fullName evidence="1">SCP2 domain-containing protein</fullName>
    </recommendedName>
</protein>
<dbReference type="SUPFAM" id="SSF55718">
    <property type="entry name" value="SCP-like"/>
    <property type="match status" value="1"/>
</dbReference>
<organism evidence="2">
    <name type="scientific">marine sediment metagenome</name>
    <dbReference type="NCBI Taxonomy" id="412755"/>
    <lineage>
        <taxon>unclassified sequences</taxon>
        <taxon>metagenomes</taxon>
        <taxon>ecological metagenomes</taxon>
    </lineage>
</organism>
<dbReference type="AlphaFoldDB" id="A0A0F9P7X4"/>
<evidence type="ECO:0000313" key="2">
    <source>
        <dbReference type="EMBL" id="KKN26199.1"/>
    </source>
</evidence>
<name>A0A0F9P7X4_9ZZZZ</name>
<comment type="caution">
    <text evidence="2">The sequence shown here is derived from an EMBL/GenBank/DDBJ whole genome shotgun (WGS) entry which is preliminary data.</text>
</comment>
<accession>A0A0F9P7X4</accession>
<dbReference type="EMBL" id="LAZR01002739">
    <property type="protein sequence ID" value="KKN26199.1"/>
    <property type="molecule type" value="Genomic_DNA"/>
</dbReference>
<proteinExistence type="predicted"/>
<reference evidence="2" key="1">
    <citation type="journal article" date="2015" name="Nature">
        <title>Complex archaea that bridge the gap between prokaryotes and eukaryotes.</title>
        <authorList>
            <person name="Spang A."/>
            <person name="Saw J.H."/>
            <person name="Jorgensen S.L."/>
            <person name="Zaremba-Niedzwiedzka K."/>
            <person name="Martijn J."/>
            <person name="Lind A.E."/>
            <person name="van Eijk R."/>
            <person name="Schleper C."/>
            <person name="Guy L."/>
            <person name="Ettema T.J."/>
        </authorList>
    </citation>
    <scope>NUCLEOTIDE SEQUENCE</scope>
</reference>
<gene>
    <name evidence="2" type="ORF">LCGC14_0877100</name>
</gene>
<dbReference type="InterPro" id="IPR036527">
    <property type="entry name" value="SCP2_sterol-bd_dom_sf"/>
</dbReference>
<dbReference type="Gene3D" id="3.30.1050.10">
    <property type="entry name" value="SCP2 sterol-binding domain"/>
    <property type="match status" value="1"/>
</dbReference>
<feature type="domain" description="SCP2" evidence="1">
    <location>
        <begin position="26"/>
        <end position="121"/>
    </location>
</feature>
<dbReference type="InterPro" id="IPR003033">
    <property type="entry name" value="SCP2_sterol-bd_dom"/>
</dbReference>
<evidence type="ECO:0000259" key="1">
    <source>
        <dbReference type="Pfam" id="PF02036"/>
    </source>
</evidence>
<sequence>MVHELQDLNKWTEYIERLTKEFHDLPEVPPILASIEPTLFQYNLTDHPELNFWHAFNKNGIRGGMGENTEDKDFIKLIHKADFEVVRKVFSGEQNPVEATMAGIYVVEGDMAKLMACTPLLPLQVKAHEKVI</sequence>
<dbReference type="Pfam" id="PF02036">
    <property type="entry name" value="SCP2"/>
    <property type="match status" value="1"/>
</dbReference>